<dbReference type="AlphaFoldDB" id="A0A3A3Z5G0"/>
<feature type="domain" description="TfoX N-terminal" evidence="1">
    <location>
        <begin position="2"/>
        <end position="80"/>
    </location>
</feature>
<dbReference type="Pfam" id="PF04993">
    <property type="entry name" value="TfoX_N"/>
    <property type="match status" value="1"/>
</dbReference>
<organism evidence="2 3">
    <name type="scientific">Vallicoccus soli</name>
    <dbReference type="NCBI Taxonomy" id="2339232"/>
    <lineage>
        <taxon>Bacteria</taxon>
        <taxon>Bacillati</taxon>
        <taxon>Actinomycetota</taxon>
        <taxon>Actinomycetes</taxon>
        <taxon>Motilibacterales</taxon>
        <taxon>Vallicoccaceae</taxon>
        <taxon>Vallicoccus</taxon>
    </lineage>
</organism>
<accession>A0A3A3Z5G0</accession>
<dbReference type="SUPFAM" id="SSF159894">
    <property type="entry name" value="YgaC/TfoX-N like"/>
    <property type="match status" value="1"/>
</dbReference>
<dbReference type="InterPro" id="IPR007076">
    <property type="entry name" value="TfoX_N"/>
</dbReference>
<gene>
    <name evidence="2" type="ORF">D5H78_06795</name>
</gene>
<protein>
    <recommendedName>
        <fullName evidence="1">TfoX N-terminal domain-containing protein</fullName>
    </recommendedName>
</protein>
<comment type="caution">
    <text evidence="2">The sequence shown here is derived from an EMBL/GenBank/DDBJ whole genome shotgun (WGS) entry which is preliminary data.</text>
</comment>
<proteinExistence type="predicted"/>
<evidence type="ECO:0000313" key="3">
    <source>
        <dbReference type="Proteomes" id="UP000265614"/>
    </source>
</evidence>
<sequence length="86" mass="9476">MRMFGGVSFMVDEQLAVAAGRDGSLLVRTDPARYDDLLLRGGEPAWMGEDRPMGRGWLTVPRPRIEDDGDLAYWVGVGLDARAAPR</sequence>
<reference evidence="2 3" key="1">
    <citation type="submission" date="2018-09" db="EMBL/GenBank/DDBJ databases">
        <title>YIM 75000 draft genome.</title>
        <authorList>
            <person name="Tang S."/>
            <person name="Feng Y."/>
        </authorList>
    </citation>
    <scope>NUCLEOTIDE SEQUENCE [LARGE SCALE GENOMIC DNA]</scope>
    <source>
        <strain evidence="2 3">YIM 75000</strain>
    </source>
</reference>
<dbReference type="Proteomes" id="UP000265614">
    <property type="component" value="Unassembled WGS sequence"/>
</dbReference>
<name>A0A3A3Z5G0_9ACTN</name>
<dbReference type="EMBL" id="QZEZ01000002">
    <property type="protein sequence ID" value="RJK96948.1"/>
    <property type="molecule type" value="Genomic_DNA"/>
</dbReference>
<dbReference type="Gene3D" id="3.30.1460.30">
    <property type="entry name" value="YgaC/TfoX-N like chaperone"/>
    <property type="match status" value="1"/>
</dbReference>
<keyword evidence="3" id="KW-1185">Reference proteome</keyword>
<evidence type="ECO:0000313" key="2">
    <source>
        <dbReference type="EMBL" id="RJK96948.1"/>
    </source>
</evidence>
<evidence type="ECO:0000259" key="1">
    <source>
        <dbReference type="Pfam" id="PF04993"/>
    </source>
</evidence>